<keyword evidence="2" id="KW-1185">Reference proteome</keyword>
<dbReference type="AlphaFoldDB" id="A0A397GZS5"/>
<evidence type="ECO:0000313" key="1">
    <source>
        <dbReference type="EMBL" id="RHZ54533.1"/>
    </source>
</evidence>
<proteinExistence type="predicted"/>
<dbReference type="EMBL" id="PQFF01000377">
    <property type="protein sequence ID" value="RHZ54533.1"/>
    <property type="molecule type" value="Genomic_DNA"/>
</dbReference>
<accession>A0A397GZS5</accession>
<comment type="caution">
    <text evidence="1">The sequence shown here is derived from an EMBL/GenBank/DDBJ whole genome shotgun (WGS) entry which is preliminary data.</text>
</comment>
<organism evidence="1 2">
    <name type="scientific">Diversispora epigaea</name>
    <dbReference type="NCBI Taxonomy" id="1348612"/>
    <lineage>
        <taxon>Eukaryota</taxon>
        <taxon>Fungi</taxon>
        <taxon>Fungi incertae sedis</taxon>
        <taxon>Mucoromycota</taxon>
        <taxon>Glomeromycotina</taxon>
        <taxon>Glomeromycetes</taxon>
        <taxon>Diversisporales</taxon>
        <taxon>Diversisporaceae</taxon>
        <taxon>Diversispora</taxon>
    </lineage>
</organism>
<protein>
    <submittedName>
        <fullName evidence="1">Uncharacterized protein</fullName>
    </submittedName>
</protein>
<dbReference type="Proteomes" id="UP000266861">
    <property type="component" value="Unassembled WGS sequence"/>
</dbReference>
<gene>
    <name evidence="1" type="ORF">Glove_426g7</name>
</gene>
<name>A0A397GZS5_9GLOM</name>
<evidence type="ECO:0000313" key="2">
    <source>
        <dbReference type="Proteomes" id="UP000266861"/>
    </source>
</evidence>
<reference evidence="1 2" key="1">
    <citation type="submission" date="2018-08" db="EMBL/GenBank/DDBJ databases">
        <title>Genome and evolution of the arbuscular mycorrhizal fungus Diversispora epigaea (formerly Glomus versiforme) and its bacterial endosymbionts.</title>
        <authorList>
            <person name="Sun X."/>
            <person name="Fei Z."/>
            <person name="Harrison M."/>
        </authorList>
    </citation>
    <scope>NUCLEOTIDE SEQUENCE [LARGE SCALE GENOMIC DNA]</scope>
    <source>
        <strain evidence="1 2">IT104</strain>
    </source>
</reference>
<dbReference type="OrthoDB" id="2356848at2759"/>
<sequence length="190" mass="22209">MVSLSELHGTNCTDAEWYEYCEMSQVRDSETPTDKKYLEARKLTLVPTLGTYAPAIELAICFSCDQLIYTGDRTANIDNYNHIGMERHWKFSCSDNKYCGVNLDEYLKIKQKPNSAYNFDDIIHTYRYELWMQNVIRKIERAREAGKKIRAAKVIQQKWIKYMYKPDGLCASELAIHFKLLWSIHMGGNL</sequence>